<feature type="domain" description="HD" evidence="9">
    <location>
        <begin position="445"/>
        <end position="567"/>
    </location>
</feature>
<dbReference type="CDD" id="cd04900">
    <property type="entry name" value="ACT_UUR-like_1"/>
    <property type="match status" value="1"/>
</dbReference>
<keyword evidence="4 7" id="KW-0378">Hydrolase</keyword>
<gene>
    <name evidence="7" type="primary">glnD</name>
    <name evidence="10" type="ORF">HMPREF1476_01563</name>
</gene>
<dbReference type="PANTHER" id="PTHR47320">
    <property type="entry name" value="BIFUNCTIONAL URIDYLYLTRANSFERASE/URIDYLYL-REMOVING ENZYME"/>
    <property type="match status" value="1"/>
</dbReference>
<dbReference type="EC" id="3.1.4.-" evidence="7"/>
<dbReference type="SUPFAM" id="SSF81301">
    <property type="entry name" value="Nucleotidyltransferase"/>
    <property type="match status" value="1"/>
</dbReference>
<evidence type="ECO:0000256" key="2">
    <source>
        <dbReference type="ARBA" id="ARBA00022695"/>
    </source>
</evidence>
<dbReference type="NCBIfam" id="NF002837">
    <property type="entry name" value="PRK03059.1"/>
    <property type="match status" value="1"/>
</dbReference>
<dbReference type="InterPro" id="IPR006674">
    <property type="entry name" value="HD_domain"/>
</dbReference>
<comment type="activity regulation">
    <text evidence="7">Uridylyltransferase (UTase) activity is inhibited by glutamine, while glutamine activates uridylyl-removing (UR) activity.</text>
</comment>
<dbReference type="AlphaFoldDB" id="S3CDA6"/>
<comment type="catalytic activity">
    <reaction evidence="7">
        <text>[protein-PII]-uridylyl-L-tyrosine + H2O = [protein-PII]-L-tyrosine + UMP + H(+)</text>
        <dbReference type="Rhea" id="RHEA:48600"/>
        <dbReference type="Rhea" id="RHEA-COMP:12147"/>
        <dbReference type="Rhea" id="RHEA-COMP:12148"/>
        <dbReference type="ChEBI" id="CHEBI:15377"/>
        <dbReference type="ChEBI" id="CHEBI:15378"/>
        <dbReference type="ChEBI" id="CHEBI:46858"/>
        <dbReference type="ChEBI" id="CHEBI:57865"/>
        <dbReference type="ChEBI" id="CHEBI:90602"/>
    </reaction>
</comment>
<dbReference type="GO" id="GO:0006808">
    <property type="term" value="P:regulation of nitrogen utilization"/>
    <property type="evidence" value="ECO:0007669"/>
    <property type="project" value="UniProtKB-UniRule"/>
</dbReference>
<dbReference type="Gene3D" id="3.30.460.10">
    <property type="entry name" value="Beta Polymerase, domain 2"/>
    <property type="match status" value="1"/>
</dbReference>
<dbReference type="CDD" id="cd00077">
    <property type="entry name" value="HDc"/>
    <property type="match status" value="1"/>
</dbReference>
<dbReference type="PATRIC" id="fig|1203554.3.peg.1642"/>
<name>S3CDA6_9BURK</name>
<dbReference type="SUPFAM" id="SSF55021">
    <property type="entry name" value="ACT-like"/>
    <property type="match status" value="2"/>
</dbReference>
<dbReference type="Gene3D" id="1.10.3090.10">
    <property type="entry name" value="cca-adding enzyme, domain 2"/>
    <property type="match status" value="1"/>
</dbReference>
<organism evidence="10 11">
    <name type="scientific">Sutterella wadsworthensis HGA0223</name>
    <dbReference type="NCBI Taxonomy" id="1203554"/>
    <lineage>
        <taxon>Bacteria</taxon>
        <taxon>Pseudomonadati</taxon>
        <taxon>Pseudomonadota</taxon>
        <taxon>Betaproteobacteria</taxon>
        <taxon>Burkholderiales</taxon>
        <taxon>Sutterellaceae</taxon>
        <taxon>Sutterella</taxon>
    </lineage>
</organism>
<reference evidence="10 11" key="1">
    <citation type="submission" date="2013-04" db="EMBL/GenBank/DDBJ databases">
        <title>The Genome Sequence of Sutterella wadsworthensis HGA0223.</title>
        <authorList>
            <consortium name="The Broad Institute Genomics Platform"/>
            <person name="Earl A."/>
            <person name="Ward D."/>
            <person name="Feldgarden M."/>
            <person name="Gevers D."/>
            <person name="Schmidt T.M."/>
            <person name="Dover J."/>
            <person name="Dai D."/>
            <person name="Walker B."/>
            <person name="Young S."/>
            <person name="Zeng Q."/>
            <person name="Gargeya S."/>
            <person name="Fitzgerald M."/>
            <person name="Haas B."/>
            <person name="Abouelleil A."/>
            <person name="Allen A.W."/>
            <person name="Alvarado L."/>
            <person name="Arachchi H.M."/>
            <person name="Berlin A.M."/>
            <person name="Chapman S.B."/>
            <person name="Gainer-Dewar J."/>
            <person name="Goldberg J."/>
            <person name="Griggs A."/>
            <person name="Gujja S."/>
            <person name="Hansen M."/>
            <person name="Howarth C."/>
            <person name="Imamovic A."/>
            <person name="Ireland A."/>
            <person name="Larimer J."/>
            <person name="McCowan C."/>
            <person name="Murphy C."/>
            <person name="Pearson M."/>
            <person name="Poon T.W."/>
            <person name="Priest M."/>
            <person name="Roberts A."/>
            <person name="Saif S."/>
            <person name="Shea T."/>
            <person name="Sisk P."/>
            <person name="Sykes S."/>
            <person name="Wortman J."/>
            <person name="Nusbaum C."/>
            <person name="Birren B."/>
        </authorList>
    </citation>
    <scope>NUCLEOTIDE SEQUENCE [LARGE SCALE GENOMIC DNA]</scope>
    <source>
        <strain evidence="10 11">HGA0223</strain>
    </source>
</reference>
<evidence type="ECO:0000313" key="11">
    <source>
        <dbReference type="Proteomes" id="UP000014400"/>
    </source>
</evidence>
<dbReference type="InterPro" id="IPR010043">
    <property type="entry name" value="UTase/UR"/>
</dbReference>
<dbReference type="eggNOG" id="COG2844">
    <property type="taxonomic scope" value="Bacteria"/>
</dbReference>
<evidence type="ECO:0000256" key="1">
    <source>
        <dbReference type="ARBA" id="ARBA00022679"/>
    </source>
</evidence>
<dbReference type="STRING" id="1203554.HMPREF1476_01563"/>
<dbReference type="NCBIfam" id="TIGR01693">
    <property type="entry name" value="UTase_glnD"/>
    <property type="match status" value="1"/>
</dbReference>
<dbReference type="SUPFAM" id="SSF81593">
    <property type="entry name" value="Nucleotidyltransferase substrate binding subunit/domain"/>
    <property type="match status" value="1"/>
</dbReference>
<protein>
    <recommendedName>
        <fullName evidence="7">Bifunctional uridylyltransferase/uridylyl-removing enzyme</fullName>
        <shortName evidence="7">UTase/UR</shortName>
    </recommendedName>
    <alternativeName>
        <fullName evidence="7">Bifunctional [protein-PII] modification enzyme</fullName>
    </alternativeName>
    <alternativeName>
        <fullName evidence="7">Bifunctional nitrogen sensor protein</fullName>
    </alternativeName>
    <domain>
        <recommendedName>
            <fullName evidence="7">[Protein-PII] uridylyltransferase</fullName>
            <shortName evidence="7">PII uridylyltransferase</shortName>
            <shortName evidence="7">UTase</shortName>
            <ecNumber evidence="7">2.7.7.59</ecNumber>
        </recommendedName>
    </domain>
    <domain>
        <recommendedName>
            <fullName evidence="7">[Protein-PII]-UMP uridylyl-removing enzyme</fullName>
            <shortName evidence="7">UR</shortName>
            <ecNumber evidence="7">3.1.4.-</ecNumber>
        </recommendedName>
    </domain>
</protein>
<evidence type="ECO:0000259" key="9">
    <source>
        <dbReference type="PROSITE" id="PS51831"/>
    </source>
</evidence>
<dbReference type="EMBL" id="ATCF01000022">
    <property type="protein sequence ID" value="EPD98524.1"/>
    <property type="molecule type" value="Genomic_DNA"/>
</dbReference>
<dbReference type="SMART" id="SM00471">
    <property type="entry name" value="HDc"/>
    <property type="match status" value="1"/>
</dbReference>
<dbReference type="InterPro" id="IPR003607">
    <property type="entry name" value="HD/PDEase_dom"/>
</dbReference>
<dbReference type="InterPro" id="IPR002912">
    <property type="entry name" value="ACT_dom"/>
</dbReference>
<dbReference type="Gene3D" id="3.30.70.260">
    <property type="match status" value="1"/>
</dbReference>
<evidence type="ECO:0000313" key="10">
    <source>
        <dbReference type="EMBL" id="EPD98524.1"/>
    </source>
</evidence>
<dbReference type="EC" id="2.7.7.59" evidence="7"/>
<comment type="function">
    <text evidence="7">Modifies, by uridylylation and deuridylylation, the PII regulatory proteins (GlnB and homologs), in response to the nitrogen status of the cell that GlnD senses through the glutamine level. Under low glutamine levels, catalyzes the conversion of the PII proteins and UTP to PII-UMP and PPi, while under higher glutamine levels, GlnD hydrolyzes PII-UMP to PII and UMP (deuridylylation). Thus, controls uridylylation state and activity of the PII proteins, and plays an important role in the regulation of nitrogen metabolism.</text>
</comment>
<dbReference type="PANTHER" id="PTHR47320:SF1">
    <property type="entry name" value="BIFUNCTIONAL URIDYLYLTRANSFERASE_URIDYLYL-REMOVING ENZYME"/>
    <property type="match status" value="1"/>
</dbReference>
<dbReference type="PROSITE" id="PS51831">
    <property type="entry name" value="HD"/>
    <property type="match status" value="1"/>
</dbReference>
<keyword evidence="2 7" id="KW-0548">Nucleotidyltransferase</keyword>
<dbReference type="GO" id="GO:0008081">
    <property type="term" value="F:phosphoric diester hydrolase activity"/>
    <property type="evidence" value="ECO:0007669"/>
    <property type="project" value="UniProtKB-UniRule"/>
</dbReference>
<evidence type="ECO:0000259" key="8">
    <source>
        <dbReference type="PROSITE" id="PS51671"/>
    </source>
</evidence>
<keyword evidence="6 7" id="KW-0511">Multifunctional enzyme</keyword>
<comment type="similarity">
    <text evidence="7">Belongs to the GlnD family.</text>
</comment>
<evidence type="ECO:0000256" key="5">
    <source>
        <dbReference type="ARBA" id="ARBA00022842"/>
    </source>
</evidence>
<keyword evidence="11" id="KW-1185">Reference proteome</keyword>
<feature type="domain" description="ACT" evidence="8">
    <location>
        <begin position="792"/>
        <end position="863"/>
    </location>
</feature>
<evidence type="ECO:0000256" key="7">
    <source>
        <dbReference type="HAMAP-Rule" id="MF_00277"/>
    </source>
</evidence>
<feature type="domain" description="ACT" evidence="8">
    <location>
        <begin position="684"/>
        <end position="761"/>
    </location>
</feature>
<keyword evidence="1 7" id="KW-0808">Transferase</keyword>
<dbReference type="PROSITE" id="PS51671">
    <property type="entry name" value="ACT"/>
    <property type="match status" value="2"/>
</dbReference>
<keyword evidence="5 7" id="KW-0460">Magnesium</keyword>
<dbReference type="CDD" id="cd04899">
    <property type="entry name" value="ACT_ACR-UUR-like_2"/>
    <property type="match status" value="1"/>
</dbReference>
<dbReference type="GO" id="GO:0008773">
    <property type="term" value="F:[protein-PII] uridylyltransferase activity"/>
    <property type="evidence" value="ECO:0007669"/>
    <property type="project" value="UniProtKB-UniRule"/>
</dbReference>
<comment type="domain">
    <text evidence="7">Has four distinct domains: an N-terminal nucleotidyltransferase (NT) domain responsible for UTase activity, a central HD domain that encodes UR activity, and two C-terminal ACT domains that seem to have a role in glutamine sensing.</text>
</comment>
<dbReference type="Pfam" id="PF01966">
    <property type="entry name" value="HD"/>
    <property type="match status" value="1"/>
</dbReference>
<dbReference type="RefSeq" id="WP_016474758.1">
    <property type="nucleotide sequence ID" value="NZ_KE150480.1"/>
</dbReference>
<dbReference type="InterPro" id="IPR013546">
    <property type="entry name" value="PII_UdlTrfase/GS_AdlTrfase"/>
</dbReference>
<feature type="region of interest" description="Uridylyltransferase" evidence="7">
    <location>
        <begin position="1"/>
        <end position="326"/>
    </location>
</feature>
<evidence type="ECO:0000256" key="6">
    <source>
        <dbReference type="ARBA" id="ARBA00023268"/>
    </source>
</evidence>
<proteinExistence type="inferred from homology"/>
<accession>S3CDA6</accession>
<sequence length="863" mass="97043">MPYELPPDAVAGVVRTFQAARERLAQAWREHRSTDDYLRSHSALLDAAVKSLAELAELPTERLAIEAVGGFGRRELFPYSDIDLLVLLEDEAGEDPILAEHLSAFLSALWELGLTVGAAVRTRTEFTVEAGKDVSIATTYLESRLLLGSARLYYDAKDDFFAALDARAFFRDKMLELKRRHQKFDDTPYALEPNLKESPGGLRDLQVFLWCARAAGLADSVEAMHRADLITEREMHTIRQCYEFLKTIRIELHLLAKRDEDRLLFDVQEELASRLGYRATGLMRASEALMKRYYWHAKSVVQMSIIQLQTISDRLFGGSSRATPLRLESAFLARGDEMDIVAENIYETDPNAILRTFLVFATHPELTRFSTRLLRALWHAAPEIGPAYRDNLRNQTTFLEILKLEKGADDALVMMNAWAILGRMLPAWRHVVGQMQHDLYHIYTVDQHSLLVVKNLCRLRRSEHAHEYPLCTELMTALPNSWRLIVAGLFHDIGKGLGGGHEVIGAEKSDAFCKRFGLSEPDREFIHFLVLKHLVMSRVAQKEDISDPSVVERFVELVGTKERLDALYLLTTADIRATSPKVWTPWKAGLLETLYKSAVERLNGSEAEKSVTSIIDDRRARAAALVHGVTDATREKFWKELNLVYFMRHSAEEIAWHAEMLAERADSPDPVVRVKRGTAEGSLIVLLYLPDTKGLFLRAVAFLGKSGLSVVDARIHTTSHGWALDTFVANDAFGKFASSDSLRKLERDFAAALTNGKPLPPAPKCRLSRRSRHFPTRPSVQIQPDESGQAFILNIVATDRLGLLYAISKVLAKYGVNLQTAKLATLGERAEDVFLIDGEALHDDATLLQLEAELIEALLPKSN</sequence>
<comment type="caution">
    <text evidence="10">The sequence shown here is derived from an EMBL/GenBank/DDBJ whole genome shotgun (WGS) entry which is preliminary data.</text>
</comment>
<dbReference type="SUPFAM" id="SSF109604">
    <property type="entry name" value="HD-domain/PDEase-like"/>
    <property type="match status" value="1"/>
</dbReference>
<comment type="catalytic activity">
    <reaction evidence="7">
        <text>[protein-PII]-L-tyrosine + UTP = [protein-PII]-uridylyl-L-tyrosine + diphosphate</text>
        <dbReference type="Rhea" id="RHEA:13673"/>
        <dbReference type="Rhea" id="RHEA-COMP:12147"/>
        <dbReference type="Rhea" id="RHEA-COMP:12148"/>
        <dbReference type="ChEBI" id="CHEBI:33019"/>
        <dbReference type="ChEBI" id="CHEBI:46398"/>
        <dbReference type="ChEBI" id="CHEBI:46858"/>
        <dbReference type="ChEBI" id="CHEBI:90602"/>
        <dbReference type="EC" id="2.7.7.59"/>
    </reaction>
</comment>
<dbReference type="Gene3D" id="1.20.120.330">
    <property type="entry name" value="Nucleotidyltransferases domain 2"/>
    <property type="match status" value="1"/>
</dbReference>
<dbReference type="Proteomes" id="UP000014400">
    <property type="component" value="Unassembled WGS sequence"/>
</dbReference>
<dbReference type="HOGENOM" id="CLU_012833_0_0_4"/>
<comment type="cofactor">
    <cofactor evidence="7">
        <name>Mg(2+)</name>
        <dbReference type="ChEBI" id="CHEBI:18420"/>
    </cofactor>
</comment>
<comment type="caution">
    <text evidence="7">Lacks conserved residue(s) required for the propagation of feature annotation.</text>
</comment>
<keyword evidence="3" id="KW-0677">Repeat</keyword>
<evidence type="ECO:0000256" key="3">
    <source>
        <dbReference type="ARBA" id="ARBA00022737"/>
    </source>
</evidence>
<dbReference type="InterPro" id="IPR043519">
    <property type="entry name" value="NT_sf"/>
</dbReference>
<dbReference type="Pfam" id="PF08335">
    <property type="entry name" value="GlnD_UR_UTase"/>
    <property type="match status" value="1"/>
</dbReference>
<evidence type="ECO:0000256" key="4">
    <source>
        <dbReference type="ARBA" id="ARBA00022801"/>
    </source>
</evidence>
<dbReference type="CDD" id="cd05401">
    <property type="entry name" value="NT_GlnE_GlnD_like"/>
    <property type="match status" value="1"/>
</dbReference>
<dbReference type="InterPro" id="IPR045865">
    <property type="entry name" value="ACT-like_dom_sf"/>
</dbReference>
<dbReference type="HAMAP" id="MF_00277">
    <property type="entry name" value="PII_uridylyl_transf"/>
    <property type="match status" value="1"/>
</dbReference>
<dbReference type="PIRSF" id="PIRSF006288">
    <property type="entry name" value="PII_uridyltransf"/>
    <property type="match status" value="1"/>
</dbReference>